<evidence type="ECO:0008006" key="4">
    <source>
        <dbReference type="Google" id="ProtNLM"/>
    </source>
</evidence>
<organism evidence="2 3">
    <name type="scientific">Candidatus Borkfalkia avistercoris</name>
    <dbReference type="NCBI Taxonomy" id="2838504"/>
    <lineage>
        <taxon>Bacteria</taxon>
        <taxon>Bacillati</taxon>
        <taxon>Bacillota</taxon>
        <taxon>Clostridia</taxon>
        <taxon>Christensenellales</taxon>
        <taxon>Christensenellaceae</taxon>
        <taxon>Candidatus Borkfalkia</taxon>
    </lineage>
</organism>
<feature type="chain" id="PRO_5038624093" description="CBM11 domain-containing protein" evidence="1">
    <location>
        <begin position="23"/>
        <end position="683"/>
    </location>
</feature>
<feature type="signal peptide" evidence="1">
    <location>
        <begin position="1"/>
        <end position="22"/>
    </location>
</feature>
<keyword evidence="1" id="KW-0732">Signal</keyword>
<evidence type="ECO:0000313" key="3">
    <source>
        <dbReference type="Proteomes" id="UP000824132"/>
    </source>
</evidence>
<dbReference type="Proteomes" id="UP000824132">
    <property type="component" value="Unassembled WGS sequence"/>
</dbReference>
<evidence type="ECO:0000313" key="2">
    <source>
        <dbReference type="EMBL" id="HIZ03917.1"/>
    </source>
</evidence>
<dbReference type="AlphaFoldDB" id="A0A9D2IET2"/>
<dbReference type="Gene3D" id="2.60.120.260">
    <property type="entry name" value="Galactose-binding domain-like"/>
    <property type="match status" value="1"/>
</dbReference>
<protein>
    <recommendedName>
        <fullName evidence="4">CBM11 domain-containing protein</fullName>
    </recommendedName>
</protein>
<reference evidence="2" key="1">
    <citation type="journal article" date="2021" name="PeerJ">
        <title>Extensive microbial diversity within the chicken gut microbiome revealed by metagenomics and culture.</title>
        <authorList>
            <person name="Gilroy R."/>
            <person name="Ravi A."/>
            <person name="Getino M."/>
            <person name="Pursley I."/>
            <person name="Horton D.L."/>
            <person name="Alikhan N.F."/>
            <person name="Baker D."/>
            <person name="Gharbi K."/>
            <person name="Hall N."/>
            <person name="Watson M."/>
            <person name="Adriaenssens E.M."/>
            <person name="Foster-Nyarko E."/>
            <person name="Jarju S."/>
            <person name="Secka A."/>
            <person name="Antonio M."/>
            <person name="Oren A."/>
            <person name="Chaudhuri R.R."/>
            <person name="La Ragione R."/>
            <person name="Hildebrand F."/>
            <person name="Pallen M.J."/>
        </authorList>
    </citation>
    <scope>NUCLEOTIDE SEQUENCE</scope>
    <source>
        <strain evidence="2">CHK187-5294</strain>
    </source>
</reference>
<reference evidence="2" key="2">
    <citation type="submission" date="2021-04" db="EMBL/GenBank/DDBJ databases">
        <authorList>
            <person name="Gilroy R."/>
        </authorList>
    </citation>
    <scope>NUCLEOTIDE SEQUENCE</scope>
    <source>
        <strain evidence="2">CHK187-5294</strain>
    </source>
</reference>
<dbReference type="PROSITE" id="PS51257">
    <property type="entry name" value="PROKAR_LIPOPROTEIN"/>
    <property type="match status" value="1"/>
</dbReference>
<evidence type="ECO:0000256" key="1">
    <source>
        <dbReference type="SAM" id="SignalP"/>
    </source>
</evidence>
<sequence length="683" mass="76649">MKKILSVLLALLCCLAAASGIAACEKQQEEPTPEPKANVIQDGRVLMGMYHITPVLDDVENQITFQEAVEGDEFDVFTIYPQEIPDEEDFDKYCQMVYDAGKVFWMGNAPYLWNSANGNTLYSDVYVRLAQLRDRLRSKPYYDAYLGSYVDEPLLAGVSGETLREATKAHSIIFPDKRFCVVFSAPAFAEDLAMNGDRMRPEYGEYITDMGFDMYGEWTDKLEEIWDTMTSMFEGQGKRFWAVPMAMNYRSMVTEQDALDHINNFYELVKDTEGGAGMLLYSAYTYPASVEAIGNIGFCDMAYTTKDQFMTWKDRGDPWAKFYAKYYDENGNQVTPGVDFEPWTKLDARIKEIAAELAVSNENKFIKANTVIDAADGQTFTYDGSAKMPQTQTFIPGLSYEFAVKGSEQFTAQAPAEIGEYTARISLKESIYRTAAQVNVDFSIVDSGKTVIAQSLISEDYASAVKTVAVDLDGLQYSLDGGSYSDYARGTKIDITGLIVREGRNKCVYFRQNGKEPYVYNVRKYENITVAGFESAATPAYSKYTPVGTMKHSGNYGARLNPAFNSGEGIYVSEMYFSDMEYALKDNAWSFDGCLSLEFWVYAADDWSVSIWLLADTWGGVGTPERFEIPKNTWTKVSFDLSKLQEISASVDYTLDHLLVLSLLGTAEDVEVYIDDISVVGIR</sequence>
<accession>A0A9D2IET2</accession>
<proteinExistence type="predicted"/>
<comment type="caution">
    <text evidence="2">The sequence shown here is derived from an EMBL/GenBank/DDBJ whole genome shotgun (WGS) entry which is preliminary data.</text>
</comment>
<dbReference type="EMBL" id="DXCL01000039">
    <property type="protein sequence ID" value="HIZ03917.1"/>
    <property type="molecule type" value="Genomic_DNA"/>
</dbReference>
<name>A0A9D2IET2_9FIRM</name>
<gene>
    <name evidence="2" type="ORF">H9727_06480</name>
</gene>